<gene>
    <name evidence="4" type="ORF">CR194_16355</name>
</gene>
<dbReference type="Proteomes" id="UP000248214">
    <property type="component" value="Unassembled WGS sequence"/>
</dbReference>
<feature type="domain" description="YtkA-like" evidence="3">
    <location>
        <begin position="38"/>
        <end position="120"/>
    </location>
</feature>
<evidence type="ECO:0000313" key="5">
    <source>
        <dbReference type="Proteomes" id="UP000248214"/>
    </source>
</evidence>
<dbReference type="RefSeq" id="WP_110611014.1">
    <property type="nucleotide sequence ID" value="NZ_PDOD01000004.1"/>
</dbReference>
<feature type="signal peptide" evidence="2">
    <location>
        <begin position="1"/>
        <end position="21"/>
    </location>
</feature>
<evidence type="ECO:0000256" key="2">
    <source>
        <dbReference type="SAM" id="SignalP"/>
    </source>
</evidence>
<dbReference type="Pfam" id="PF13115">
    <property type="entry name" value="YtkA"/>
    <property type="match status" value="1"/>
</dbReference>
<dbReference type="AlphaFoldDB" id="A0A323TCA8"/>
<comment type="caution">
    <text evidence="4">The sequence shown here is derived from an EMBL/GenBank/DDBJ whole genome shotgun (WGS) entry which is preliminary data.</text>
</comment>
<evidence type="ECO:0000313" key="4">
    <source>
        <dbReference type="EMBL" id="PYZ92400.1"/>
    </source>
</evidence>
<feature type="compositionally biased region" description="Basic and acidic residues" evidence="1">
    <location>
        <begin position="149"/>
        <end position="185"/>
    </location>
</feature>
<proteinExistence type="predicted"/>
<dbReference type="OrthoDB" id="2679563at2"/>
<sequence>MRKIVLSIIVISFIAVMSACGESEPENSGATNVNDINLDPLAAELNIPESAEPGDELDLQAYVTQGEEVVDDASEVIFEVWIDSEKSDSVMIEADLPGEEGIYEVSHEFTEEAVYMVQPHVTARGSHVMPVGEIIVGDPVQEETEGEESNDHNHNHNEDNHGHNDANQDHDHGDHSHDHGHLHESLSLDWKTNESASVEEEVSLQVEVEWEEASWVNGEVQFEVWKHGDDRHQWISAEEVEDGLYEAVHEFEEPGEHHIMVHLEDDEIHEHVQYLLEVE</sequence>
<keyword evidence="2" id="KW-0732">Signal</keyword>
<evidence type="ECO:0000259" key="3">
    <source>
        <dbReference type="Pfam" id="PF13115"/>
    </source>
</evidence>
<dbReference type="PROSITE" id="PS51257">
    <property type="entry name" value="PROKAR_LIPOPROTEIN"/>
    <property type="match status" value="1"/>
</dbReference>
<organism evidence="4 5">
    <name type="scientific">Salipaludibacillus keqinensis</name>
    <dbReference type="NCBI Taxonomy" id="2045207"/>
    <lineage>
        <taxon>Bacteria</taxon>
        <taxon>Bacillati</taxon>
        <taxon>Bacillota</taxon>
        <taxon>Bacilli</taxon>
        <taxon>Bacillales</taxon>
        <taxon>Bacillaceae</taxon>
    </lineage>
</organism>
<reference evidence="4 5" key="1">
    <citation type="submission" date="2017-10" db="EMBL/GenBank/DDBJ databases">
        <title>Bacillus sp. nov., a halophilic bacterium isolated from a Keqin Lake.</title>
        <authorList>
            <person name="Wang H."/>
        </authorList>
    </citation>
    <scope>NUCLEOTIDE SEQUENCE [LARGE SCALE GENOMIC DNA]</scope>
    <source>
        <strain evidence="4 5">KQ-12</strain>
    </source>
</reference>
<accession>A0A323TCA8</accession>
<protein>
    <recommendedName>
        <fullName evidence="3">YtkA-like domain-containing protein</fullName>
    </recommendedName>
</protein>
<evidence type="ECO:0000256" key="1">
    <source>
        <dbReference type="SAM" id="MobiDB-lite"/>
    </source>
</evidence>
<dbReference type="EMBL" id="PDOD01000004">
    <property type="protein sequence ID" value="PYZ92400.1"/>
    <property type="molecule type" value="Genomic_DNA"/>
</dbReference>
<feature type="chain" id="PRO_5016459371" description="YtkA-like domain-containing protein" evidence="2">
    <location>
        <begin position="22"/>
        <end position="279"/>
    </location>
</feature>
<feature type="region of interest" description="Disordered" evidence="1">
    <location>
        <begin position="141"/>
        <end position="185"/>
    </location>
</feature>
<name>A0A323TCA8_9BACI</name>
<keyword evidence="5" id="KW-1185">Reference proteome</keyword>
<dbReference type="InterPro" id="IPR032693">
    <property type="entry name" value="YtkA-like_dom"/>
</dbReference>